<dbReference type="AlphaFoldDB" id="A0A5C4XKU0"/>
<comment type="subcellular location">
    <subcellularLocation>
        <location evidence="1">Cell envelope</location>
    </subcellularLocation>
</comment>
<dbReference type="Gene3D" id="2.70.98.70">
    <property type="match status" value="1"/>
</dbReference>
<accession>A0A5C4XKU0</accession>
<dbReference type="OrthoDB" id="9793856at2"/>
<dbReference type="InterPro" id="IPR012480">
    <property type="entry name" value="Hepar_II_III_C"/>
</dbReference>
<dbReference type="GO" id="GO:0016829">
    <property type="term" value="F:lyase activity"/>
    <property type="evidence" value="ECO:0007669"/>
    <property type="project" value="InterPro"/>
</dbReference>
<dbReference type="EMBL" id="VDMN01000002">
    <property type="protein sequence ID" value="TNM63799.1"/>
    <property type="molecule type" value="Genomic_DNA"/>
</dbReference>
<name>A0A5C4XKU0_9HYPH</name>
<comment type="caution">
    <text evidence="3">The sequence shown here is derived from an EMBL/GenBank/DDBJ whole genome shotgun (WGS) entry which is preliminary data.</text>
</comment>
<proteinExistence type="predicted"/>
<evidence type="ECO:0000256" key="1">
    <source>
        <dbReference type="ARBA" id="ARBA00004196"/>
    </source>
</evidence>
<evidence type="ECO:0000313" key="3">
    <source>
        <dbReference type="EMBL" id="TNM63799.1"/>
    </source>
</evidence>
<dbReference type="SUPFAM" id="SSF48230">
    <property type="entry name" value="Chondroitin AC/alginate lyase"/>
    <property type="match status" value="1"/>
</dbReference>
<dbReference type="InterPro" id="IPR008929">
    <property type="entry name" value="Chondroitin_lyas"/>
</dbReference>
<gene>
    <name evidence="3" type="ORF">FHP24_13515</name>
</gene>
<evidence type="ECO:0000259" key="2">
    <source>
        <dbReference type="Pfam" id="PF07940"/>
    </source>
</evidence>
<dbReference type="Gene3D" id="1.50.10.100">
    <property type="entry name" value="Chondroitin AC/alginate lyase"/>
    <property type="match status" value="1"/>
</dbReference>
<dbReference type="GO" id="GO:0030313">
    <property type="term" value="C:cell envelope"/>
    <property type="evidence" value="ECO:0007669"/>
    <property type="project" value="UniProtKB-SubCell"/>
</dbReference>
<reference evidence="3 4" key="1">
    <citation type="submission" date="2019-06" db="EMBL/GenBank/DDBJ databases">
        <title>The draft genome of Rhizobium smilacinae PTYR-5.</title>
        <authorList>
            <person name="Liu L."/>
            <person name="Li L."/>
            <person name="Zhang X."/>
        </authorList>
    </citation>
    <scope>NUCLEOTIDE SEQUENCE [LARGE SCALE GENOMIC DNA]</scope>
    <source>
        <strain evidence="3 4">PTYR-5</strain>
    </source>
</reference>
<protein>
    <recommendedName>
        <fullName evidence="2">Heparinase II/III-like C-terminal domain-containing protein</fullName>
    </recommendedName>
</protein>
<evidence type="ECO:0000313" key="4">
    <source>
        <dbReference type="Proteomes" id="UP000311605"/>
    </source>
</evidence>
<organism evidence="3 4">
    <name type="scientific">Aliirhizobium smilacinae</name>
    <dbReference type="NCBI Taxonomy" id="1395944"/>
    <lineage>
        <taxon>Bacteria</taxon>
        <taxon>Pseudomonadati</taxon>
        <taxon>Pseudomonadota</taxon>
        <taxon>Alphaproteobacteria</taxon>
        <taxon>Hyphomicrobiales</taxon>
        <taxon>Rhizobiaceae</taxon>
        <taxon>Aliirhizobium</taxon>
    </lineage>
</organism>
<dbReference type="RefSeq" id="WP_139676704.1">
    <property type="nucleotide sequence ID" value="NZ_VDMN01000002.1"/>
</dbReference>
<dbReference type="Proteomes" id="UP000311605">
    <property type="component" value="Unassembled WGS sequence"/>
</dbReference>
<feature type="domain" description="Heparinase II/III-like C-terminal" evidence="2">
    <location>
        <begin position="433"/>
        <end position="568"/>
    </location>
</feature>
<dbReference type="Pfam" id="PF07940">
    <property type="entry name" value="Hepar_II_III_C"/>
    <property type="match status" value="1"/>
</dbReference>
<sequence length="646" mass="72825">MFKDAMKIEKLLKGLSENRDWKPFPGIQDRSQWKAAAGDPHLQVAAQAIVAVADLLLDQQIDPLTGTMYMNFMTNGDRLLYEENYFRRRYELSHLVIAECLKADGTYLPKIIDYLWEILGEISWCVPAHNFAGQHDMVMFKQSNPWKQDDPLPVPGDDYLDLFACETAATLAETCYLLKHTLLETVPSLYYRIQGEIDRRTLRLLEGPKHYGWYLGRNNWTAWCAHNLLLAACYTVEDDQRLAAIALKLMVPMQRFFDTIEPSGACIEGPGYWVVSAGRLAGFVSLVEERFGIDLKAGDNEKFRNFGEHILPLNIGGNLFVNFADGSLKIDLDQGLLSRYASLIGSDQLSDLIGDDIARSARHKLANPGRGRGRNDYARQFLVHLTRLFFWTPENRKSATRTCEKSVWLADMQMMIARSDEKPGAGLMLSAIAGSNDPEVNHHSHNDVGHFSVYLDGEPMIIDLGQGAYSRATFTETRYDMWHISSKGHNVPAVNGRLQFAGKGAQARDVSYRHEGAKSVLSLDASPAYFSDRGSRHMVRHIGFDHEKAEIEIRDEIDLGEPLSRFELPIYVSDRKITVGADGACRIYGKDRVMVVTPFNLRVTGIEQIEISDPRHLEVWGPRVFKIGFEAVDLETAAFGLSIEID</sequence>
<keyword evidence="4" id="KW-1185">Reference proteome</keyword>